<feature type="domain" description="SnoaL-like" evidence="1">
    <location>
        <begin position="2"/>
        <end position="121"/>
    </location>
</feature>
<reference evidence="2 3" key="1">
    <citation type="submission" date="2024-03" db="EMBL/GenBank/DDBJ databases">
        <authorList>
            <person name="Jo J.-H."/>
        </authorList>
    </citation>
    <scope>NUCLEOTIDE SEQUENCE [LARGE SCALE GENOMIC DNA]</scope>
    <source>
        <strain evidence="2 3">PS1R-30</strain>
    </source>
</reference>
<dbReference type="Pfam" id="PF13577">
    <property type="entry name" value="SnoaL_4"/>
    <property type="match status" value="1"/>
</dbReference>
<dbReference type="SUPFAM" id="SSF54427">
    <property type="entry name" value="NTF2-like"/>
    <property type="match status" value="1"/>
</dbReference>
<dbReference type="RefSeq" id="WP_339588354.1">
    <property type="nucleotide sequence ID" value="NZ_JBBHJZ010000003.1"/>
</dbReference>
<evidence type="ECO:0000259" key="1">
    <source>
        <dbReference type="Pfam" id="PF13577"/>
    </source>
</evidence>
<evidence type="ECO:0000313" key="3">
    <source>
        <dbReference type="Proteomes" id="UP001361239"/>
    </source>
</evidence>
<dbReference type="CDD" id="cd00531">
    <property type="entry name" value="NTF2_like"/>
    <property type="match status" value="1"/>
</dbReference>
<keyword evidence="3" id="KW-1185">Reference proteome</keyword>
<gene>
    <name evidence="2" type="ORF">WG901_17410</name>
</gene>
<dbReference type="NCBIfam" id="TIGR02246">
    <property type="entry name" value="SgcJ/EcaC family oxidoreductase"/>
    <property type="match status" value="1"/>
</dbReference>
<dbReference type="Proteomes" id="UP001361239">
    <property type="component" value="Unassembled WGS sequence"/>
</dbReference>
<evidence type="ECO:0000313" key="2">
    <source>
        <dbReference type="EMBL" id="MEJ5978434.1"/>
    </source>
</evidence>
<dbReference type="EMBL" id="JBBHJZ010000003">
    <property type="protein sequence ID" value="MEJ5978434.1"/>
    <property type="molecule type" value="Genomic_DNA"/>
</dbReference>
<dbReference type="InterPro" id="IPR037401">
    <property type="entry name" value="SnoaL-like"/>
</dbReference>
<dbReference type="InterPro" id="IPR032710">
    <property type="entry name" value="NTF2-like_dom_sf"/>
</dbReference>
<name>A0ABU8RZC4_9SPHN</name>
<sequence>MDDVEEIKKLKARYFRSLDSKDWDTYAGVFAEDCLVDLGRAGGEKYQGRAAFRAYASGLTIVQSVHHGHMPEIDLTGPDSATGVWVLEDYNIWEDGRQNHGWGHYLETYVKRDGRWFIKTMALSYLRIETDCPQPALIAGKDGTGHLRGLTPAADAWR</sequence>
<dbReference type="InterPro" id="IPR011944">
    <property type="entry name" value="Steroid_delta5-4_isomerase"/>
</dbReference>
<organism evidence="2 3">
    <name type="scientific">Novosphingobium anseongense</name>
    <dbReference type="NCBI Taxonomy" id="3133436"/>
    <lineage>
        <taxon>Bacteria</taxon>
        <taxon>Pseudomonadati</taxon>
        <taxon>Pseudomonadota</taxon>
        <taxon>Alphaproteobacteria</taxon>
        <taxon>Sphingomonadales</taxon>
        <taxon>Sphingomonadaceae</taxon>
        <taxon>Novosphingobium</taxon>
    </lineage>
</organism>
<proteinExistence type="predicted"/>
<dbReference type="Gene3D" id="3.10.450.50">
    <property type="match status" value="1"/>
</dbReference>
<protein>
    <submittedName>
        <fullName evidence="2">Nuclear transport factor 2 family protein</fullName>
    </submittedName>
</protein>
<accession>A0ABU8RZC4</accession>
<comment type="caution">
    <text evidence="2">The sequence shown here is derived from an EMBL/GenBank/DDBJ whole genome shotgun (WGS) entry which is preliminary data.</text>
</comment>